<dbReference type="EMBL" id="JAECZO010000113">
    <property type="protein sequence ID" value="KAK7197628.1"/>
    <property type="molecule type" value="Genomic_DNA"/>
</dbReference>
<dbReference type="PANTHER" id="PTHR22760">
    <property type="entry name" value="GLYCOSYLTRANSFERASE"/>
    <property type="match status" value="1"/>
</dbReference>
<sequence length="801" mass="87389">MFRRAGYYLQMVAAFLLLALTHYFASSFLPIADCDETFNFIEPIHYLLYGSGKQTWELCRQFALRSWLFSWMYAWPAVFIRGAASLSSADVYFYLRIFNGRIAALAELFFVYSVWAAFSGKTAMVALLLLLVNYPIPHAAASVLPTSFVMICNFVVLGCWLRTESWTAAAAASAAAPSALSRARLARYDTHTRAPRVAPAPAPPPHLAWCVNVALFLCVLGVVAGWPFAGLVAAPVGLDLLLRFPARAVASTAASLAVVGTAALLMDARYYCRWTLSSLNVVVYNVFGGPGRGPELFDVEPWYFFYKNLALNFHLLFLAAMLAPVVVLCAPRRQPAVTRAWVAEDGAAVGLGEGPVSPTHPLARSRLRAPSMHGPASAPHSPLVAPRHGCAHTSAAAAAAAAPVGGCSRGRELLFMSPFFLWFTFWMSVAHKEERFMAPAHPFMVLAATRALCLVFFPDAPADTPPPPPSPSPPPAATAAAAPHAVIFSARADADYSTSQQQEQQQQPSVELLPCRVWWSSPAAVACRRVAGLAFLVAFALLSCSRAMAIYFFYSGPERLLYHWYPVLQAEAQRTWEAKRLAAAEGGPLTTGTTAQQTEELRAYHAVCLGREWYRFPSSFFLNHRWARYHFVADPHFSGMLPISFAAPPPGEERGFLHAPAAGSAVTATRGGSCTCGAPGVNDLNRAIPEQYVRDPADQCDVIFDSLSPPSHVGAAQHAEERRQRLLDTVFTRSLLNVSALRAALEASGEPYRAVESAYAVLDVDRTPLWCRVLYYPLGVSQRCAVWRPLVLHARPIPTTP</sequence>
<dbReference type="GO" id="GO:0006487">
    <property type="term" value="P:protein N-linked glycosylation"/>
    <property type="evidence" value="ECO:0007669"/>
    <property type="project" value="TreeGrafter"/>
</dbReference>
<dbReference type="Pfam" id="PF03901">
    <property type="entry name" value="Glyco_transf_22"/>
    <property type="match status" value="1"/>
</dbReference>
<reference evidence="11 12" key="1">
    <citation type="journal article" date="2021" name="MBio">
        <title>A New Model Trypanosomatid, Novymonas esmeraldas: Genomic Perception of Its 'Candidatus Pandoraea novymonadis' Endosymbiont.</title>
        <authorList>
            <person name="Zakharova A."/>
            <person name="Saura A."/>
            <person name="Butenko A."/>
            <person name="Podesvova L."/>
            <person name="Warmusova S."/>
            <person name="Kostygov A.Y."/>
            <person name="Nenarokova A."/>
            <person name="Lukes J."/>
            <person name="Opperdoes F.R."/>
            <person name="Yurchenko V."/>
        </authorList>
    </citation>
    <scope>NUCLEOTIDE SEQUENCE [LARGE SCALE GENOMIC DNA]</scope>
    <source>
        <strain evidence="11 12">E262AT.01</strain>
    </source>
</reference>
<dbReference type="GO" id="GO:0000026">
    <property type="term" value="F:alpha-1,2-mannosyltransferase activity"/>
    <property type="evidence" value="ECO:0007669"/>
    <property type="project" value="TreeGrafter"/>
</dbReference>
<feature type="transmembrane region" description="Helical" evidence="10">
    <location>
        <begin position="7"/>
        <end position="25"/>
    </location>
</feature>
<evidence type="ECO:0000256" key="4">
    <source>
        <dbReference type="ARBA" id="ARBA00022676"/>
    </source>
</evidence>
<evidence type="ECO:0000313" key="11">
    <source>
        <dbReference type="EMBL" id="KAK7197628.1"/>
    </source>
</evidence>
<feature type="transmembrane region" description="Helical" evidence="10">
    <location>
        <begin position="206"/>
        <end position="228"/>
    </location>
</feature>
<dbReference type="AlphaFoldDB" id="A0AAW0EXV0"/>
<comment type="subcellular location">
    <subcellularLocation>
        <location evidence="1 10">Endoplasmic reticulum membrane</location>
        <topology evidence="1 10">Multi-pass membrane protein</topology>
    </subcellularLocation>
</comment>
<evidence type="ECO:0000256" key="6">
    <source>
        <dbReference type="ARBA" id="ARBA00022692"/>
    </source>
</evidence>
<evidence type="ECO:0000256" key="5">
    <source>
        <dbReference type="ARBA" id="ARBA00022679"/>
    </source>
</evidence>
<comment type="similarity">
    <text evidence="3 10">Belongs to the glycosyltransferase 22 family.</text>
</comment>
<keyword evidence="5" id="KW-0808">Transferase</keyword>
<feature type="transmembrane region" description="Helical" evidence="10">
    <location>
        <begin position="107"/>
        <end position="132"/>
    </location>
</feature>
<accession>A0AAW0EXV0</accession>
<organism evidence="11 12">
    <name type="scientific">Novymonas esmeraldas</name>
    <dbReference type="NCBI Taxonomy" id="1808958"/>
    <lineage>
        <taxon>Eukaryota</taxon>
        <taxon>Discoba</taxon>
        <taxon>Euglenozoa</taxon>
        <taxon>Kinetoplastea</taxon>
        <taxon>Metakinetoplastina</taxon>
        <taxon>Trypanosomatida</taxon>
        <taxon>Trypanosomatidae</taxon>
        <taxon>Novymonas</taxon>
    </lineage>
</organism>
<evidence type="ECO:0000256" key="3">
    <source>
        <dbReference type="ARBA" id="ARBA00007063"/>
    </source>
</evidence>
<feature type="transmembrane region" description="Helical" evidence="10">
    <location>
        <begin position="138"/>
        <end position="161"/>
    </location>
</feature>
<dbReference type="GO" id="GO:0005789">
    <property type="term" value="C:endoplasmic reticulum membrane"/>
    <property type="evidence" value="ECO:0007669"/>
    <property type="project" value="UniProtKB-SubCell"/>
</dbReference>
<keyword evidence="4 10" id="KW-0328">Glycosyltransferase</keyword>
<dbReference type="Proteomes" id="UP001430356">
    <property type="component" value="Unassembled WGS sequence"/>
</dbReference>
<keyword evidence="8 10" id="KW-1133">Transmembrane helix</keyword>
<name>A0AAW0EXV0_9TRYP</name>
<gene>
    <name evidence="11" type="ORF">NESM_000713800</name>
</gene>
<protein>
    <recommendedName>
        <fullName evidence="10">Mannosyltransferase</fullName>
        <ecNumber evidence="10">2.4.1.-</ecNumber>
    </recommendedName>
</protein>
<feature type="transmembrane region" description="Helical" evidence="10">
    <location>
        <begin position="530"/>
        <end position="554"/>
    </location>
</feature>
<evidence type="ECO:0000313" key="12">
    <source>
        <dbReference type="Proteomes" id="UP001430356"/>
    </source>
</evidence>
<evidence type="ECO:0000256" key="2">
    <source>
        <dbReference type="ARBA" id="ARBA00004922"/>
    </source>
</evidence>
<keyword evidence="9 10" id="KW-0472">Membrane</keyword>
<evidence type="ECO:0000256" key="8">
    <source>
        <dbReference type="ARBA" id="ARBA00022989"/>
    </source>
</evidence>
<feature type="transmembrane region" description="Helical" evidence="10">
    <location>
        <begin position="309"/>
        <end position="330"/>
    </location>
</feature>
<evidence type="ECO:0000256" key="9">
    <source>
        <dbReference type="ARBA" id="ARBA00023136"/>
    </source>
</evidence>
<dbReference type="EC" id="2.4.1.-" evidence="10"/>
<feature type="transmembrane region" description="Helical" evidence="10">
    <location>
        <begin position="73"/>
        <end position="95"/>
    </location>
</feature>
<dbReference type="PANTHER" id="PTHR22760:SF2">
    <property type="entry name" value="ALPHA-1,2-MANNOSYLTRANSFERASE ALG9"/>
    <property type="match status" value="1"/>
</dbReference>
<keyword evidence="6 10" id="KW-0812">Transmembrane</keyword>
<keyword evidence="12" id="KW-1185">Reference proteome</keyword>
<dbReference type="InterPro" id="IPR005599">
    <property type="entry name" value="GPI_mannosylTrfase"/>
</dbReference>
<evidence type="ECO:0000256" key="7">
    <source>
        <dbReference type="ARBA" id="ARBA00022824"/>
    </source>
</evidence>
<comment type="pathway">
    <text evidence="2">Protein modification; protein glycosylation.</text>
</comment>
<keyword evidence="7 10" id="KW-0256">Endoplasmic reticulum</keyword>
<comment type="caution">
    <text evidence="11">The sequence shown here is derived from an EMBL/GenBank/DDBJ whole genome shotgun (WGS) entry which is preliminary data.</text>
</comment>
<proteinExistence type="inferred from homology"/>
<evidence type="ECO:0000256" key="1">
    <source>
        <dbReference type="ARBA" id="ARBA00004477"/>
    </source>
</evidence>
<feature type="transmembrane region" description="Helical" evidence="10">
    <location>
        <begin position="271"/>
        <end position="289"/>
    </location>
</feature>
<evidence type="ECO:0000256" key="10">
    <source>
        <dbReference type="RuleBase" id="RU363075"/>
    </source>
</evidence>
<feature type="transmembrane region" description="Helical" evidence="10">
    <location>
        <begin position="248"/>
        <end position="266"/>
    </location>
</feature>